<name>A0A2P2Q2B7_RHIMU</name>
<organism evidence="1">
    <name type="scientific">Rhizophora mucronata</name>
    <name type="common">Asiatic mangrove</name>
    <dbReference type="NCBI Taxonomy" id="61149"/>
    <lineage>
        <taxon>Eukaryota</taxon>
        <taxon>Viridiplantae</taxon>
        <taxon>Streptophyta</taxon>
        <taxon>Embryophyta</taxon>
        <taxon>Tracheophyta</taxon>
        <taxon>Spermatophyta</taxon>
        <taxon>Magnoliopsida</taxon>
        <taxon>eudicotyledons</taxon>
        <taxon>Gunneridae</taxon>
        <taxon>Pentapetalae</taxon>
        <taxon>rosids</taxon>
        <taxon>fabids</taxon>
        <taxon>Malpighiales</taxon>
        <taxon>Rhizophoraceae</taxon>
        <taxon>Rhizophora</taxon>
    </lineage>
</organism>
<dbReference type="EMBL" id="GGEC01080634">
    <property type="protein sequence ID" value="MBX61118.1"/>
    <property type="molecule type" value="Transcribed_RNA"/>
</dbReference>
<reference evidence="1" key="1">
    <citation type="submission" date="2018-02" db="EMBL/GenBank/DDBJ databases">
        <title>Rhizophora mucronata_Transcriptome.</title>
        <authorList>
            <person name="Meera S.P."/>
            <person name="Sreeshan A."/>
            <person name="Augustine A."/>
        </authorList>
    </citation>
    <scope>NUCLEOTIDE SEQUENCE</scope>
    <source>
        <tissue evidence="1">Leaf</tissue>
    </source>
</reference>
<sequence length="23" mass="2586">MGLRNQVLALVIYCNLCLKSNYG</sequence>
<proteinExistence type="predicted"/>
<evidence type="ECO:0000313" key="1">
    <source>
        <dbReference type="EMBL" id="MBX61118.1"/>
    </source>
</evidence>
<accession>A0A2P2Q2B7</accession>
<protein>
    <submittedName>
        <fullName evidence="1">Uncharacterized protein</fullName>
    </submittedName>
</protein>
<dbReference type="AlphaFoldDB" id="A0A2P2Q2B7"/>